<dbReference type="AlphaFoldDB" id="A0A2C9CNV6"/>
<dbReference type="EMBL" id="OCTN01000001">
    <property type="protein sequence ID" value="SOH93004.1"/>
    <property type="molecule type" value="Genomic_DNA"/>
</dbReference>
<proteinExistence type="predicted"/>
<gene>
    <name evidence="3" type="ORF">SAMN06273572_101858</name>
</gene>
<dbReference type="Proteomes" id="UP000220034">
    <property type="component" value="Unassembled WGS sequence"/>
</dbReference>
<evidence type="ECO:0000313" key="3">
    <source>
        <dbReference type="EMBL" id="SOH93004.1"/>
    </source>
</evidence>
<feature type="transmembrane region" description="Helical" evidence="1">
    <location>
        <begin position="179"/>
        <end position="201"/>
    </location>
</feature>
<dbReference type="OrthoDB" id="7818056at2"/>
<feature type="transmembrane region" description="Helical" evidence="1">
    <location>
        <begin position="148"/>
        <end position="167"/>
    </location>
</feature>
<feature type="transmembrane region" description="Helical" evidence="1">
    <location>
        <begin position="97"/>
        <end position="117"/>
    </location>
</feature>
<keyword evidence="1" id="KW-1133">Transmembrane helix</keyword>
<feature type="transmembrane region" description="Helical" evidence="1">
    <location>
        <begin position="235"/>
        <end position="255"/>
    </location>
</feature>
<feature type="transmembrane region" description="Helical" evidence="1">
    <location>
        <begin position="261"/>
        <end position="279"/>
    </location>
</feature>
<keyword evidence="1" id="KW-0812">Transmembrane</keyword>
<feature type="transmembrane region" description="Helical" evidence="1">
    <location>
        <begin position="124"/>
        <end position="142"/>
    </location>
</feature>
<protein>
    <submittedName>
        <fullName evidence="3">Permease of the drug/metabolite transporter (DMT) superfamily</fullName>
    </submittedName>
</protein>
<name>A0A2C9CNV6_9RHOB</name>
<dbReference type="PANTHER" id="PTHR22911:SF135">
    <property type="entry name" value="BLR4310 PROTEIN"/>
    <property type="match status" value="1"/>
</dbReference>
<organism evidence="3 4">
    <name type="scientific">Pontivivens marinum</name>
    <dbReference type="NCBI Taxonomy" id="1690039"/>
    <lineage>
        <taxon>Bacteria</taxon>
        <taxon>Pseudomonadati</taxon>
        <taxon>Pseudomonadota</taxon>
        <taxon>Alphaproteobacteria</taxon>
        <taxon>Rhodobacterales</taxon>
        <taxon>Paracoccaceae</taxon>
        <taxon>Pontivivens</taxon>
    </lineage>
</organism>
<feature type="domain" description="EamA" evidence="2">
    <location>
        <begin position="148"/>
        <end position="277"/>
    </location>
</feature>
<dbReference type="InterPro" id="IPR000620">
    <property type="entry name" value="EamA_dom"/>
</dbReference>
<keyword evidence="1" id="KW-0472">Membrane</keyword>
<evidence type="ECO:0000313" key="4">
    <source>
        <dbReference type="Proteomes" id="UP000220034"/>
    </source>
</evidence>
<sequence length="327" mass="34564">MIPASKGGAVTALIGFAFFASHDAVIKALGGTYSTFQIAFFSVLLGLPLVMLMLVRDTTPGTLIPRRPAWVAARTGLGVVTGFGAFYAFASLPLTEVYAILFAQPLLITALSVPILGEKVGPRRWAAVAVGLIGVMIVLQPGATQFSLGHLAALTAAITGSFVSVILRKVGSEERSAVMILYPMLANLIVMGALMPFVYVPMPMPDLGMLMLLAVLGFAGTLGLLVGYQRAPASIVAPMQYSQIIWAVLFGLLFFDESPELLTIVGTAIIIASGIYIVMREEGGGNTVARPVTTSRTMRGDTALGMRTGDIIRLLSRGKSAQRSDKE</sequence>
<accession>A0A2C9CNV6</accession>
<dbReference type="RefSeq" id="WP_097928545.1">
    <property type="nucleotide sequence ID" value="NZ_OCTN01000001.1"/>
</dbReference>
<evidence type="ECO:0000256" key="1">
    <source>
        <dbReference type="SAM" id="Phobius"/>
    </source>
</evidence>
<dbReference type="SUPFAM" id="SSF103481">
    <property type="entry name" value="Multidrug resistance efflux transporter EmrE"/>
    <property type="match status" value="2"/>
</dbReference>
<dbReference type="Gene3D" id="1.10.3730.20">
    <property type="match status" value="1"/>
</dbReference>
<feature type="transmembrane region" description="Helical" evidence="1">
    <location>
        <begin position="38"/>
        <end position="56"/>
    </location>
</feature>
<keyword evidence="4" id="KW-1185">Reference proteome</keyword>
<feature type="domain" description="EamA" evidence="2">
    <location>
        <begin position="8"/>
        <end position="139"/>
    </location>
</feature>
<dbReference type="GO" id="GO:0016020">
    <property type="term" value="C:membrane"/>
    <property type="evidence" value="ECO:0007669"/>
    <property type="project" value="InterPro"/>
</dbReference>
<reference evidence="4" key="1">
    <citation type="submission" date="2017-09" db="EMBL/GenBank/DDBJ databases">
        <authorList>
            <person name="Varghese N."/>
            <person name="Submissions S."/>
        </authorList>
    </citation>
    <scope>NUCLEOTIDE SEQUENCE [LARGE SCALE GENOMIC DNA]</scope>
    <source>
        <strain evidence="4">C7</strain>
    </source>
</reference>
<feature type="transmembrane region" description="Helical" evidence="1">
    <location>
        <begin position="68"/>
        <end position="91"/>
    </location>
</feature>
<dbReference type="InterPro" id="IPR037185">
    <property type="entry name" value="EmrE-like"/>
</dbReference>
<dbReference type="Pfam" id="PF00892">
    <property type="entry name" value="EamA"/>
    <property type="match status" value="2"/>
</dbReference>
<evidence type="ECO:0000259" key="2">
    <source>
        <dbReference type="Pfam" id="PF00892"/>
    </source>
</evidence>
<dbReference type="PANTHER" id="PTHR22911">
    <property type="entry name" value="ACYL-MALONYL CONDENSING ENZYME-RELATED"/>
    <property type="match status" value="1"/>
</dbReference>
<feature type="transmembrane region" description="Helical" evidence="1">
    <location>
        <begin position="207"/>
        <end position="228"/>
    </location>
</feature>